<dbReference type="InterPro" id="IPR022109">
    <property type="entry name" value="DUF3649"/>
</dbReference>
<dbReference type="Proteomes" id="UP000216885">
    <property type="component" value="Unassembled WGS sequence"/>
</dbReference>
<keyword evidence="3" id="KW-1185">Reference proteome</keyword>
<dbReference type="Pfam" id="PF12365">
    <property type="entry name" value="DUF3649"/>
    <property type="match status" value="1"/>
</dbReference>
<accession>A0A261U919</accession>
<organism evidence="2 3">
    <name type="scientific">Bordetella genomosp. 4</name>
    <dbReference type="NCBI Taxonomy" id="463044"/>
    <lineage>
        <taxon>Bacteria</taxon>
        <taxon>Pseudomonadati</taxon>
        <taxon>Pseudomonadota</taxon>
        <taxon>Betaproteobacteria</taxon>
        <taxon>Burkholderiales</taxon>
        <taxon>Alcaligenaceae</taxon>
        <taxon>Bordetella</taxon>
    </lineage>
</organism>
<dbReference type="AlphaFoldDB" id="A0A261U919"/>
<name>A0A261U919_9BORD</name>
<keyword evidence="1" id="KW-1133">Transmembrane helix</keyword>
<feature type="transmembrane region" description="Helical" evidence="1">
    <location>
        <begin position="69"/>
        <end position="86"/>
    </location>
</feature>
<keyword evidence="1" id="KW-0472">Membrane</keyword>
<keyword evidence="1" id="KW-0812">Transmembrane</keyword>
<comment type="caution">
    <text evidence="2">The sequence shown here is derived from an EMBL/GenBank/DDBJ whole genome shotgun (WGS) entry which is preliminary data.</text>
</comment>
<evidence type="ECO:0000313" key="3">
    <source>
        <dbReference type="Proteomes" id="UP000216885"/>
    </source>
</evidence>
<feature type="transmembrane region" description="Helical" evidence="1">
    <location>
        <begin position="41"/>
        <end position="62"/>
    </location>
</feature>
<proteinExistence type="predicted"/>
<protein>
    <submittedName>
        <fullName evidence="2">Iron transporter</fullName>
    </submittedName>
</protein>
<evidence type="ECO:0000313" key="2">
    <source>
        <dbReference type="EMBL" id="OZI57750.1"/>
    </source>
</evidence>
<dbReference type="OrthoDB" id="1684279at2"/>
<dbReference type="EMBL" id="NEVQ01000012">
    <property type="protein sequence ID" value="OZI57750.1"/>
    <property type="molecule type" value="Genomic_DNA"/>
</dbReference>
<sequence length="93" mass="9861">MARYRWAVASRIIAAVFGGYALASATAASLAVWLPMARIDAVVTAGMLAFVAYTVAVMWVFAARNTWRAWAGIIVPTVLLAGLFWLNGLTGAA</sequence>
<evidence type="ECO:0000256" key="1">
    <source>
        <dbReference type="SAM" id="Phobius"/>
    </source>
</evidence>
<gene>
    <name evidence="2" type="ORF">CAL20_08130</name>
</gene>
<reference evidence="2 3" key="1">
    <citation type="submission" date="2017-05" db="EMBL/GenBank/DDBJ databases">
        <title>Complete and WGS of Bordetella genogroups.</title>
        <authorList>
            <person name="Spilker T."/>
            <person name="LiPuma J."/>
        </authorList>
    </citation>
    <scope>NUCLEOTIDE SEQUENCE [LARGE SCALE GENOMIC DNA]</scope>
    <source>
        <strain evidence="2 3">AU9919</strain>
    </source>
</reference>
<feature type="transmembrane region" description="Helical" evidence="1">
    <location>
        <begin position="12"/>
        <end position="35"/>
    </location>
</feature>